<dbReference type="Proteomes" id="UP000667802">
    <property type="component" value="Unassembled WGS sequence"/>
</dbReference>
<dbReference type="Pfam" id="PF18417">
    <property type="entry name" value="LodA_C"/>
    <property type="match status" value="1"/>
</dbReference>
<dbReference type="GO" id="GO:0033736">
    <property type="term" value="F:L-lysine 6-oxidase activity"/>
    <property type="evidence" value="ECO:0007669"/>
    <property type="project" value="UniProtKB-EC"/>
</dbReference>
<proteinExistence type="predicted"/>
<reference evidence="5" key="1">
    <citation type="journal article" date="2021" name="Science">
        <title>Hunting the eagle killer: A cyanobacterial neurotoxin causes vacuolar myelinopathy.</title>
        <authorList>
            <person name="Breinlinger S."/>
            <person name="Phillips T.J."/>
            <person name="Haram B.N."/>
            <person name="Mares J."/>
            <person name="Martinez Yerena J.A."/>
            <person name="Hrouzek P."/>
            <person name="Sobotka R."/>
            <person name="Henderson W.M."/>
            <person name="Schmieder P."/>
            <person name="Williams S.M."/>
            <person name="Lauderdale J.D."/>
            <person name="Wilde H.D."/>
            <person name="Gerrin W."/>
            <person name="Kust A."/>
            <person name="Washington J.W."/>
            <person name="Wagner C."/>
            <person name="Geier B."/>
            <person name="Liebeke M."/>
            <person name="Enke H."/>
            <person name="Niedermeyer T.H.J."/>
            <person name="Wilde S.B."/>
        </authorList>
    </citation>
    <scope>NUCLEOTIDE SEQUENCE [LARGE SCALE GENOMIC DNA]</scope>
    <source>
        <strain evidence="5">Thurmond2011</strain>
    </source>
</reference>
<name>A0AAP5I3B0_9CYAN</name>
<dbReference type="EMBL" id="JAALHA020000001">
    <property type="protein sequence ID" value="MDR9894011.1"/>
    <property type="molecule type" value="Genomic_DNA"/>
</dbReference>
<evidence type="ECO:0000313" key="5">
    <source>
        <dbReference type="Proteomes" id="UP000667802"/>
    </source>
</evidence>
<feature type="domain" description="L-Lysine epsilon oxidase N-terminal" evidence="2">
    <location>
        <begin position="8"/>
        <end position="263"/>
    </location>
</feature>
<feature type="domain" description="L-lysine epsilon oxidase C-terminal" evidence="3">
    <location>
        <begin position="386"/>
        <end position="526"/>
    </location>
</feature>
<comment type="caution">
    <text evidence="4">The sequence shown here is derived from an EMBL/GenBank/DDBJ whole genome shotgun (WGS) entry which is preliminary data.</text>
</comment>
<dbReference type="GO" id="GO:1900191">
    <property type="term" value="P:negative regulation of single-species biofilm formation"/>
    <property type="evidence" value="ECO:0007669"/>
    <property type="project" value="InterPro"/>
</dbReference>
<dbReference type="CDD" id="cd14732">
    <property type="entry name" value="LodA"/>
    <property type="match status" value="1"/>
</dbReference>
<dbReference type="AlphaFoldDB" id="A0AAP5I3B0"/>
<dbReference type="Pfam" id="PF17990">
    <property type="entry name" value="LodA_N"/>
    <property type="match status" value="1"/>
</dbReference>
<gene>
    <name evidence="4" type="primary">lodA</name>
    <name evidence="4" type="ORF">G7B40_005420</name>
</gene>
<feature type="compositionally biased region" description="Basic and acidic residues" evidence="1">
    <location>
        <begin position="737"/>
        <end position="752"/>
    </location>
</feature>
<evidence type="ECO:0000313" key="4">
    <source>
        <dbReference type="EMBL" id="MDR9894011.1"/>
    </source>
</evidence>
<evidence type="ECO:0000259" key="2">
    <source>
        <dbReference type="Pfam" id="PF17990"/>
    </source>
</evidence>
<feature type="region of interest" description="Disordered" evidence="1">
    <location>
        <begin position="727"/>
        <end position="759"/>
    </location>
</feature>
<keyword evidence="4" id="KW-0560">Oxidoreductase</keyword>
<keyword evidence="5" id="KW-1185">Reference proteome</keyword>
<protein>
    <submittedName>
        <fullName evidence="4">CTQ-dependent lysine 6-oxidase LodA</fullName>
        <ecNumber evidence="4">1.4.3.20</ecNumber>
    </submittedName>
</protein>
<accession>A0AAP5I3B0</accession>
<dbReference type="RefSeq" id="WP_208341366.1">
    <property type="nucleotide sequence ID" value="NZ_CAWQFN010000872.1"/>
</dbReference>
<sequence length="759" mass="86873">MTYTYSIHPSIGVARVGNHPTDFFLAPESIGGLPIECDSYGNESGKSFTTFKSTDSGFAQIKRQGQKFRLYRYNSEQPNAKGEELYFGHDDVKSIKWTVHLANKKAAWYEFSELKGNLLLGPENSYAAQGVPFRNQQVPDRKKLIIDPGPRHIHGDGKSNSIEISRETIPHPDNYPRNFPYPPTGSHYYGTPIEKLGDLKTDGKGRLIVLGGHGYSWGLTTLTGYGGGDYWYDDISDGSVTCTITVYENGEEKSHTLDAWVIVGPPDFAPEISNISSWDDTMFDVGVRDFKLVPQMYENGNWKYDFKANYQRDILPIIHRISRYHWVANVQSMIAFSSNIFDFSDPSEKNEANRQKYFSYFRKPEDPTPQSRQYTLFVEDQIPLMPLNSGSNSVKNINIEKFLALTPTQYFLLEQWAKGNFTNDCDYTPYPVNEKNRASIGNVVGLPQCPGIEVTWTTQNPVIYSAPYNIKHHDHKNKGLDPERDECEKTDGCQPGDLTKRMAIPWQADFYNCSVQAINFTDQDTNKILAEDGGLIPKPPAYYTYWWPPQAPWNVISSFIVVKNDQEYSGQVTILKDLIKQQLKNLPENSSKTEAELDKLTDEQFEALSDSEMAGKQVDYARGINSYSQMVNFGWSHLGFIRNQNTKENGQKFPYLVETERDHEMFKYKLVDYQDITNNPDDQDGQFVIISLQPVQKRQEIKTGRIQQIQQSKTTLSVELQEKLEKSHRKSQQAVEAFREIPVSKETRERPRSGRRVRF</sequence>
<dbReference type="EC" id="1.4.3.20" evidence="4"/>
<dbReference type="InterPro" id="IPR033797">
    <property type="entry name" value="LodA"/>
</dbReference>
<dbReference type="GO" id="GO:0031640">
    <property type="term" value="P:killing of cells of another organism"/>
    <property type="evidence" value="ECO:0007669"/>
    <property type="project" value="InterPro"/>
</dbReference>
<dbReference type="InterPro" id="IPR041168">
    <property type="entry name" value="LodA_N"/>
</dbReference>
<evidence type="ECO:0000256" key="1">
    <source>
        <dbReference type="SAM" id="MobiDB-lite"/>
    </source>
</evidence>
<dbReference type="InterPro" id="IPR041173">
    <property type="entry name" value="LodA_C"/>
</dbReference>
<organism evidence="4 5">
    <name type="scientific">Aetokthonos hydrillicola Thurmond2011</name>
    <dbReference type="NCBI Taxonomy" id="2712845"/>
    <lineage>
        <taxon>Bacteria</taxon>
        <taxon>Bacillati</taxon>
        <taxon>Cyanobacteriota</taxon>
        <taxon>Cyanophyceae</taxon>
        <taxon>Nostocales</taxon>
        <taxon>Hapalosiphonaceae</taxon>
        <taxon>Aetokthonos</taxon>
    </lineage>
</organism>
<dbReference type="NCBIfam" id="NF038172">
    <property type="entry name" value="Lys_ox_CTQ_LodA"/>
    <property type="match status" value="1"/>
</dbReference>
<evidence type="ECO:0000259" key="3">
    <source>
        <dbReference type="Pfam" id="PF18417"/>
    </source>
</evidence>